<accession>A0A6M1SW60</accession>
<keyword evidence="2" id="KW-0732">Signal</keyword>
<keyword evidence="4" id="KW-1185">Reference proteome</keyword>
<evidence type="ECO:0008006" key="5">
    <source>
        <dbReference type="Google" id="ProtNLM"/>
    </source>
</evidence>
<evidence type="ECO:0000256" key="1">
    <source>
        <dbReference type="SAM" id="MobiDB-lite"/>
    </source>
</evidence>
<comment type="caution">
    <text evidence="3">The sequence shown here is derived from an EMBL/GenBank/DDBJ whole genome shotgun (WGS) entry which is preliminary data.</text>
</comment>
<name>A0A6M1SW60_9BACT</name>
<dbReference type="Proteomes" id="UP000473278">
    <property type="component" value="Unassembled WGS sequence"/>
</dbReference>
<proteinExistence type="predicted"/>
<dbReference type="PROSITE" id="PS51257">
    <property type="entry name" value="PROKAR_LIPOPROTEIN"/>
    <property type="match status" value="1"/>
</dbReference>
<feature type="chain" id="PRO_5026958916" description="Lipoprotein" evidence="2">
    <location>
        <begin position="20"/>
        <end position="165"/>
    </location>
</feature>
<organism evidence="3 4">
    <name type="scientific">Halalkalibaculum roseum</name>
    <dbReference type="NCBI Taxonomy" id="2709311"/>
    <lineage>
        <taxon>Bacteria</taxon>
        <taxon>Pseudomonadati</taxon>
        <taxon>Balneolota</taxon>
        <taxon>Balneolia</taxon>
        <taxon>Balneolales</taxon>
        <taxon>Balneolaceae</taxon>
        <taxon>Halalkalibaculum</taxon>
    </lineage>
</organism>
<evidence type="ECO:0000313" key="3">
    <source>
        <dbReference type="EMBL" id="NGP76388.1"/>
    </source>
</evidence>
<dbReference type="AlphaFoldDB" id="A0A6M1SW60"/>
<sequence length="165" mass="18525">MRLSKLLKALLLICVTVFMGCKQTLVISDVDYSQPIESVLETDENGTVNDVRTGLSFNILPLQYAETQDSSSVTTEEVRMIRGNEGYYYITSPGYQNVYVMAPEKSTLKLKNKILIKEGGISKPAFNQRNPYVQLLNRETGENYALTEKGIQKPDSNENTEEEAS</sequence>
<evidence type="ECO:0000256" key="2">
    <source>
        <dbReference type="SAM" id="SignalP"/>
    </source>
</evidence>
<protein>
    <recommendedName>
        <fullName evidence="5">Lipoprotein</fullName>
    </recommendedName>
</protein>
<gene>
    <name evidence="3" type="ORF">G3570_07080</name>
</gene>
<reference evidence="3 4" key="1">
    <citation type="submission" date="2020-02" db="EMBL/GenBank/DDBJ databases">
        <title>Balneolaceae bacterium YR4-1, complete genome.</title>
        <authorList>
            <person name="Li Y."/>
            <person name="Wu S."/>
        </authorList>
    </citation>
    <scope>NUCLEOTIDE SEQUENCE [LARGE SCALE GENOMIC DNA]</scope>
    <source>
        <strain evidence="3 4">YR4-1</strain>
    </source>
</reference>
<dbReference type="EMBL" id="JAALLT010000002">
    <property type="protein sequence ID" value="NGP76388.1"/>
    <property type="molecule type" value="Genomic_DNA"/>
</dbReference>
<feature type="signal peptide" evidence="2">
    <location>
        <begin position="1"/>
        <end position="19"/>
    </location>
</feature>
<feature type="region of interest" description="Disordered" evidence="1">
    <location>
        <begin position="143"/>
        <end position="165"/>
    </location>
</feature>
<evidence type="ECO:0000313" key="4">
    <source>
        <dbReference type="Proteomes" id="UP000473278"/>
    </source>
</evidence>